<organism evidence="3 4">
    <name type="scientific">Persephonella hydrogeniphila</name>
    <dbReference type="NCBI Taxonomy" id="198703"/>
    <lineage>
        <taxon>Bacteria</taxon>
        <taxon>Pseudomonadati</taxon>
        <taxon>Aquificota</taxon>
        <taxon>Aquificia</taxon>
        <taxon>Aquificales</taxon>
        <taxon>Hydrogenothermaceae</taxon>
        <taxon>Persephonella</taxon>
    </lineage>
</organism>
<dbReference type="EMBL" id="OBEI01000006">
    <property type="protein sequence ID" value="SNZ09125.1"/>
    <property type="molecule type" value="Genomic_DNA"/>
</dbReference>
<dbReference type="NCBIfam" id="NF033611">
    <property type="entry name" value="SAVED"/>
    <property type="match status" value="1"/>
</dbReference>
<dbReference type="InterPro" id="IPR040836">
    <property type="entry name" value="SAVED"/>
</dbReference>
<dbReference type="Proteomes" id="UP000219036">
    <property type="component" value="Unassembled WGS sequence"/>
</dbReference>
<feature type="transmembrane region" description="Helical" evidence="1">
    <location>
        <begin position="460"/>
        <end position="485"/>
    </location>
</feature>
<keyword evidence="1" id="KW-0472">Membrane</keyword>
<keyword evidence="1" id="KW-0812">Transmembrane</keyword>
<evidence type="ECO:0000259" key="2">
    <source>
        <dbReference type="Pfam" id="PF18145"/>
    </source>
</evidence>
<keyword evidence="1" id="KW-1133">Transmembrane helix</keyword>
<evidence type="ECO:0000313" key="3">
    <source>
        <dbReference type="EMBL" id="SNZ09125.1"/>
    </source>
</evidence>
<keyword evidence="4" id="KW-1185">Reference proteome</keyword>
<reference evidence="4" key="1">
    <citation type="submission" date="2017-09" db="EMBL/GenBank/DDBJ databases">
        <authorList>
            <person name="Varghese N."/>
            <person name="Submissions S."/>
        </authorList>
    </citation>
    <scope>NUCLEOTIDE SEQUENCE [LARGE SCALE GENOMIC DNA]</scope>
    <source>
        <strain evidence="4">DSM 15103</strain>
    </source>
</reference>
<evidence type="ECO:0000256" key="1">
    <source>
        <dbReference type="SAM" id="Phobius"/>
    </source>
</evidence>
<proteinExistence type="predicted"/>
<sequence length="514" mass="59607">MSLDDLLAYYGYDFLKSKIIDGKIEKDALVSYYQIFNSEYDDLKFVLYKTLRKYPYLIDIPVLSKTIKLPEKVIFKIFNLPYKKAYFPVSTGKILELIALPLEEISVVLSSGVKEEDTRVIEKLTGNKFFSIFSDRFEGSSYMLALYSSLKYSQEILKSFSFTGVVGADGEIYEVGFLPEKEKASKMAGLKLISPLLVSNVKELDYWLGEESIDIPFLYLRKKKHPEKVLENFEKIIKEKRENFSLRGLESIFDIHEEDLFINLQKDLPSVKNSETLWQWKNEIKNFERKITQIYSRIKGKKRILHLASSIASLSLGFGVKLGGRKPVILYHYQSDEYIPVIDLSDSKKIRKIKYVRKNIDTELKYITVSYPASIEKSQDVAVGIWLASHNPFDSIERFLKTNNLTDCLVKIESKNFQGDIPLPSDFEDTPRNYWIEIVSEIYSVISVLKYRYKIKRFHLFLSVPVPIATALGMALGHFIDIIVYNYNTLPDALDKELYFPVFNLKDEILKSKF</sequence>
<dbReference type="OrthoDB" id="10018at2"/>
<feature type="domain" description="SMODS-associated and fused to various effectors" evidence="2">
    <location>
        <begin position="373"/>
        <end position="489"/>
    </location>
</feature>
<accession>A0A285NI51</accession>
<gene>
    <name evidence="3" type="ORF">SAMN06265182_1484</name>
</gene>
<evidence type="ECO:0000313" key="4">
    <source>
        <dbReference type="Proteomes" id="UP000219036"/>
    </source>
</evidence>
<dbReference type="RefSeq" id="WP_097000649.1">
    <property type="nucleotide sequence ID" value="NZ_OBEI01000006.1"/>
</dbReference>
<dbReference type="AlphaFoldDB" id="A0A285NI51"/>
<protein>
    <recommendedName>
        <fullName evidence="2">SMODS-associated and fused to various effectors domain-containing protein</fullName>
    </recommendedName>
</protein>
<dbReference type="Pfam" id="PF18145">
    <property type="entry name" value="SAVED"/>
    <property type="match status" value="1"/>
</dbReference>
<name>A0A285NI51_9AQUI</name>